<evidence type="ECO:0000256" key="4">
    <source>
        <dbReference type="ARBA" id="ARBA00022989"/>
    </source>
</evidence>
<dbReference type="AlphaFoldDB" id="A0A1E5E2J5"/>
<evidence type="ECO:0000313" key="9">
    <source>
        <dbReference type="Proteomes" id="UP000094070"/>
    </source>
</evidence>
<keyword evidence="5 6" id="KW-0472">Membrane</keyword>
<dbReference type="Pfam" id="PF09335">
    <property type="entry name" value="VTT_dom"/>
    <property type="match status" value="1"/>
</dbReference>
<feature type="domain" description="VTT" evidence="7">
    <location>
        <begin position="62"/>
        <end position="177"/>
    </location>
</feature>
<comment type="caution">
    <text evidence="8">The sequence shown here is derived from an EMBL/GenBank/DDBJ whole genome shotgun (WGS) entry which is preliminary data.</text>
</comment>
<sequence length="222" mass="24653">MKWLKLIILVIIALLLVSQLDNPVLTHLTDKNWLVRYINQNGLTGDIVIFISSIVFLAISGPKQMIALMLGYLYHICIGVGLALSACIIAAALNYMVARFLLGGILFQRFPNRMATFNTFASRKPFFKILLLRLFPIGNNVVTNVLSGSVRVPLVPFFTASILGYVPQTVIFALMGAGIHSSSNNMIYLSITLAVFSTILTGFIYRDHIKSRVEQLNMEEAL</sequence>
<evidence type="ECO:0000259" key="7">
    <source>
        <dbReference type="Pfam" id="PF09335"/>
    </source>
</evidence>
<accession>A0A1E5E2J5</accession>
<feature type="transmembrane region" description="Helical" evidence="6">
    <location>
        <begin position="72"/>
        <end position="105"/>
    </location>
</feature>
<dbReference type="PANTHER" id="PTHR12677:SF59">
    <property type="entry name" value="GOLGI APPARATUS MEMBRANE PROTEIN TVP38-RELATED"/>
    <property type="match status" value="1"/>
</dbReference>
<keyword evidence="4 6" id="KW-1133">Transmembrane helix</keyword>
<reference evidence="8 9" key="1">
    <citation type="journal article" date="2012" name="Science">
        <title>Ecological populations of bacteria act as socially cohesive units of antibiotic production and resistance.</title>
        <authorList>
            <person name="Cordero O.X."/>
            <person name="Wildschutte H."/>
            <person name="Kirkup B."/>
            <person name="Proehl S."/>
            <person name="Ngo L."/>
            <person name="Hussain F."/>
            <person name="Le Roux F."/>
            <person name="Mincer T."/>
            <person name="Polz M.F."/>
        </authorList>
    </citation>
    <scope>NUCLEOTIDE SEQUENCE [LARGE SCALE GENOMIC DNA]</scope>
    <source>
        <strain evidence="8 9">1S-45</strain>
    </source>
</reference>
<comment type="subcellular location">
    <subcellularLocation>
        <location evidence="1 6">Cell membrane</location>
        <topology evidence="1 6">Multi-pass membrane protein</topology>
    </subcellularLocation>
</comment>
<name>A0A1E5E2J5_9VIBR</name>
<comment type="similarity">
    <text evidence="6">Belongs to the TVP38/TMEM64 family.</text>
</comment>
<evidence type="ECO:0000313" key="8">
    <source>
        <dbReference type="EMBL" id="OEF25437.1"/>
    </source>
</evidence>
<dbReference type="OrthoDB" id="7348996at2"/>
<keyword evidence="9" id="KW-1185">Reference proteome</keyword>
<evidence type="ECO:0000256" key="6">
    <source>
        <dbReference type="RuleBase" id="RU366058"/>
    </source>
</evidence>
<feature type="transmembrane region" description="Helical" evidence="6">
    <location>
        <begin position="42"/>
        <end position="60"/>
    </location>
</feature>
<feature type="transmembrane region" description="Helical" evidence="6">
    <location>
        <begin position="154"/>
        <end position="180"/>
    </location>
</feature>
<dbReference type="InterPro" id="IPR032816">
    <property type="entry name" value="VTT_dom"/>
</dbReference>
<dbReference type="PANTHER" id="PTHR12677">
    <property type="entry name" value="GOLGI APPARATUS MEMBRANE PROTEIN TVP38-RELATED"/>
    <property type="match status" value="1"/>
</dbReference>
<evidence type="ECO:0000256" key="3">
    <source>
        <dbReference type="ARBA" id="ARBA00022692"/>
    </source>
</evidence>
<dbReference type="RefSeq" id="WP_017024889.1">
    <property type="nucleotide sequence ID" value="NZ_AJYK02000062.1"/>
</dbReference>
<keyword evidence="2 6" id="KW-1003">Cell membrane</keyword>
<organism evidence="8 9">
    <name type="scientific">Vibrio rumoiensis 1S-45</name>
    <dbReference type="NCBI Taxonomy" id="1188252"/>
    <lineage>
        <taxon>Bacteria</taxon>
        <taxon>Pseudomonadati</taxon>
        <taxon>Pseudomonadota</taxon>
        <taxon>Gammaproteobacteria</taxon>
        <taxon>Vibrionales</taxon>
        <taxon>Vibrionaceae</taxon>
        <taxon>Vibrio</taxon>
    </lineage>
</organism>
<dbReference type="STRING" id="1188252.A1QC_08670"/>
<evidence type="ECO:0000256" key="5">
    <source>
        <dbReference type="ARBA" id="ARBA00023136"/>
    </source>
</evidence>
<feature type="transmembrane region" description="Helical" evidence="6">
    <location>
        <begin position="186"/>
        <end position="205"/>
    </location>
</feature>
<feature type="transmembrane region" description="Helical" evidence="6">
    <location>
        <begin position="125"/>
        <end position="142"/>
    </location>
</feature>
<evidence type="ECO:0000256" key="2">
    <source>
        <dbReference type="ARBA" id="ARBA00022475"/>
    </source>
</evidence>
<keyword evidence="3 6" id="KW-0812">Transmembrane</keyword>
<proteinExistence type="inferred from homology"/>
<dbReference type="InterPro" id="IPR015414">
    <property type="entry name" value="TMEM64"/>
</dbReference>
<dbReference type="EMBL" id="AJYK02000062">
    <property type="protein sequence ID" value="OEF25437.1"/>
    <property type="molecule type" value="Genomic_DNA"/>
</dbReference>
<dbReference type="eggNOG" id="COG0398">
    <property type="taxonomic scope" value="Bacteria"/>
</dbReference>
<dbReference type="Proteomes" id="UP000094070">
    <property type="component" value="Unassembled WGS sequence"/>
</dbReference>
<protein>
    <recommendedName>
        <fullName evidence="6">TVP38/TMEM64 family membrane protein</fullName>
    </recommendedName>
</protein>
<dbReference type="GO" id="GO:0005886">
    <property type="term" value="C:plasma membrane"/>
    <property type="evidence" value="ECO:0007669"/>
    <property type="project" value="UniProtKB-SubCell"/>
</dbReference>
<gene>
    <name evidence="8" type="ORF">A1QC_08670</name>
</gene>
<evidence type="ECO:0000256" key="1">
    <source>
        <dbReference type="ARBA" id="ARBA00004651"/>
    </source>
</evidence>